<dbReference type="PANTHER" id="PTHR11712:SF336">
    <property type="entry name" value="3-OXOACYL-[ACYL-CARRIER-PROTEIN] SYNTHASE, MITOCHONDRIAL"/>
    <property type="match status" value="1"/>
</dbReference>
<evidence type="ECO:0000256" key="2">
    <source>
        <dbReference type="ARBA" id="ARBA00022679"/>
    </source>
</evidence>
<dbReference type="GO" id="GO:0004315">
    <property type="term" value="F:3-oxoacyl-[acyl-carrier-protein] synthase activity"/>
    <property type="evidence" value="ECO:0007669"/>
    <property type="project" value="InterPro"/>
</dbReference>
<dbReference type="InterPro" id="IPR014030">
    <property type="entry name" value="Ketoacyl_synth_N"/>
</dbReference>
<dbReference type="Pfam" id="PF02801">
    <property type="entry name" value="Ketoacyl-synt_C"/>
    <property type="match status" value="1"/>
</dbReference>
<dbReference type="Pfam" id="PF00109">
    <property type="entry name" value="ketoacyl-synt"/>
    <property type="match status" value="1"/>
</dbReference>
<dbReference type="InterPro" id="IPR014031">
    <property type="entry name" value="Ketoacyl_synth_C"/>
</dbReference>
<dbReference type="FunFam" id="3.40.47.10:FF:000029">
    <property type="entry name" value="3-oxoacyl-[acyl-carrier-protein] synthase 1"/>
    <property type="match status" value="1"/>
</dbReference>
<dbReference type="CDD" id="cd00834">
    <property type="entry name" value="KAS_I_II"/>
    <property type="match status" value="1"/>
</dbReference>
<evidence type="ECO:0000256" key="1">
    <source>
        <dbReference type="ARBA" id="ARBA00008467"/>
    </source>
</evidence>
<gene>
    <name evidence="6" type="ORF">PROPJV5_1354</name>
</gene>
<dbReference type="SUPFAM" id="SSF53901">
    <property type="entry name" value="Thiolase-like"/>
    <property type="match status" value="2"/>
</dbReference>
<dbReference type="Gene3D" id="3.40.47.10">
    <property type="match status" value="2"/>
</dbReference>
<evidence type="ECO:0000313" key="6">
    <source>
        <dbReference type="EMBL" id="SPF68359.1"/>
    </source>
</evidence>
<name>A0A375I0L5_9ACTN</name>
<dbReference type="EMBL" id="OMOH01000004">
    <property type="protein sequence ID" value="SPF68359.1"/>
    <property type="molecule type" value="Genomic_DNA"/>
</dbReference>
<dbReference type="InterPro" id="IPR000794">
    <property type="entry name" value="Beta-ketoacyl_synthase"/>
</dbReference>
<evidence type="ECO:0000259" key="5">
    <source>
        <dbReference type="PROSITE" id="PS52004"/>
    </source>
</evidence>
<dbReference type="PROSITE" id="PS52004">
    <property type="entry name" value="KS3_2"/>
    <property type="match status" value="1"/>
</dbReference>
<dbReference type="RefSeq" id="WP_119715518.1">
    <property type="nucleotide sequence ID" value="NZ_OMOH01000004.1"/>
</dbReference>
<proteinExistence type="inferred from homology"/>
<sequence>MSEGFGNNDQVEVRRVAITGIGVIAPGEPGRDAFWSLITSGGSAVRRISQFDPSSFRSQIAGECNIEDDGIVIQEFGDGEDLSAVDRSIRLAVAATDEALGDAFDSGYETCSTSDRIGISYGSAVGASQRMVELYDHFTDGGKYWRCPLGDKNEALFEGLLPSTLGACLADRYHVNGPVAIVSAGCTSGLDAVGQGAAMIQRGESHIVIAGGTDAPLLPITVASFDAIKATSPSNKKPEEASRPFDAKRNGFVLAEGAATLVLEDLEHARARGAHVYAEITGFARTTNGYHMTGLDNEGAELADAISKALLKAGIKPEQIDYVNAHGSSTQQNDVHETEALKKALGEHSRHVPISSIKSSIGHSLGAVGAIEIIACVLAIAENLVPPTINYEIPDERCDLDYVPNTARRAVINGALSTASGFGGFQSAIVIENPKRRDEII</sequence>
<dbReference type="Proteomes" id="UP000265962">
    <property type="component" value="Unassembled WGS sequence"/>
</dbReference>
<dbReference type="PANTHER" id="PTHR11712">
    <property type="entry name" value="POLYKETIDE SYNTHASE-RELATED"/>
    <property type="match status" value="1"/>
</dbReference>
<keyword evidence="7" id="KW-1185">Reference proteome</keyword>
<dbReference type="InterPro" id="IPR018201">
    <property type="entry name" value="Ketoacyl_synth_AS"/>
</dbReference>
<dbReference type="NCBIfam" id="NF005589">
    <property type="entry name" value="PRK07314.1"/>
    <property type="match status" value="1"/>
</dbReference>
<feature type="domain" description="Ketosynthase family 3 (KS3)" evidence="5">
    <location>
        <begin position="13"/>
        <end position="433"/>
    </location>
</feature>
<keyword evidence="2 4" id="KW-0808">Transferase</keyword>
<evidence type="ECO:0000256" key="3">
    <source>
        <dbReference type="ARBA" id="ARBA00023315"/>
    </source>
</evidence>
<evidence type="ECO:0000256" key="4">
    <source>
        <dbReference type="RuleBase" id="RU003694"/>
    </source>
</evidence>
<dbReference type="OrthoDB" id="9808669at2"/>
<reference evidence="7" key="1">
    <citation type="submission" date="2018-02" db="EMBL/GenBank/DDBJ databases">
        <authorList>
            <person name="Hornung B."/>
        </authorList>
    </citation>
    <scope>NUCLEOTIDE SEQUENCE [LARGE SCALE GENOMIC DNA]</scope>
</reference>
<dbReference type="InterPro" id="IPR016039">
    <property type="entry name" value="Thiolase-like"/>
</dbReference>
<accession>A0A375I0L5</accession>
<dbReference type="SMART" id="SM00825">
    <property type="entry name" value="PKS_KS"/>
    <property type="match status" value="1"/>
</dbReference>
<dbReference type="AlphaFoldDB" id="A0A375I0L5"/>
<evidence type="ECO:0000313" key="7">
    <source>
        <dbReference type="Proteomes" id="UP000265962"/>
    </source>
</evidence>
<dbReference type="InterPro" id="IPR020841">
    <property type="entry name" value="PKS_Beta-ketoAc_synthase_dom"/>
</dbReference>
<protein>
    <submittedName>
        <fullName evidence="6">Polyketide synthase, beta-ketoacyl synthase domain</fullName>
    </submittedName>
</protein>
<organism evidence="6 7">
    <name type="scientific">Propionibacterium ruminifibrarum</name>
    <dbReference type="NCBI Taxonomy" id="1962131"/>
    <lineage>
        <taxon>Bacteria</taxon>
        <taxon>Bacillati</taxon>
        <taxon>Actinomycetota</taxon>
        <taxon>Actinomycetes</taxon>
        <taxon>Propionibacteriales</taxon>
        <taxon>Propionibacteriaceae</taxon>
        <taxon>Propionibacterium</taxon>
    </lineage>
</organism>
<comment type="similarity">
    <text evidence="1 4">Belongs to the thiolase-like superfamily. Beta-ketoacyl-ACP synthases family.</text>
</comment>
<keyword evidence="3" id="KW-0012">Acyltransferase</keyword>
<dbReference type="PROSITE" id="PS00606">
    <property type="entry name" value="KS3_1"/>
    <property type="match status" value="1"/>
</dbReference>
<dbReference type="GO" id="GO:0005829">
    <property type="term" value="C:cytosol"/>
    <property type="evidence" value="ECO:0007669"/>
    <property type="project" value="TreeGrafter"/>
</dbReference>
<dbReference type="GO" id="GO:0006633">
    <property type="term" value="P:fatty acid biosynthetic process"/>
    <property type="evidence" value="ECO:0007669"/>
    <property type="project" value="InterPro"/>
</dbReference>